<comment type="caution">
    <text evidence="2">The sequence shown here is derived from an EMBL/GenBank/DDBJ whole genome shotgun (WGS) entry which is preliminary data.</text>
</comment>
<dbReference type="AlphaFoldDB" id="A0AAW8R5S7"/>
<dbReference type="Gene3D" id="1.10.530.10">
    <property type="match status" value="1"/>
</dbReference>
<feature type="domain" description="Phage tail lysozyme" evidence="1">
    <location>
        <begin position="9"/>
        <end position="160"/>
    </location>
</feature>
<dbReference type="RefSeq" id="WP_135021095.1">
    <property type="nucleotide sequence ID" value="NZ_JALRMR010000001.1"/>
</dbReference>
<evidence type="ECO:0000259" key="1">
    <source>
        <dbReference type="Pfam" id="PF18013"/>
    </source>
</evidence>
<evidence type="ECO:0000313" key="2">
    <source>
        <dbReference type="EMBL" id="MDT1972950.1"/>
    </source>
</evidence>
<sequence>MNFTTTQLETAKTVWMILKQFGYNNISAAGVIGNLYAESSLNPNVNEHSGGGGYGLGQWTPKSNLYKQAAICGISNTEAETVRGQATIIAQGDKTGQWLVYGNPDYHPTVTKNQTLSAFKETVNLSAAAANFCAHWERPNVNYAHMPVRIDATNSIYQLLDGEDEDEMKLSDVKVAGVRANSLGSLKVFEDTILKKTPTGYGEVTGQTVKVGQEFKVFNVNNGYYLIGNDTWVSGEYCNFLPNPSLTVKMESLVNKVVVSIENPLPLYDDPSNPNAIVIGKINNQDKYKVVGEKYVGDRLYLNIGGWNAADFFNIYSAN</sequence>
<dbReference type="Pfam" id="PF18013">
    <property type="entry name" value="Phage_lysozyme2"/>
    <property type="match status" value="1"/>
</dbReference>
<name>A0AAW8R5S7_CARDV</name>
<dbReference type="Proteomes" id="UP001249945">
    <property type="component" value="Unassembled WGS sequence"/>
</dbReference>
<protein>
    <submittedName>
        <fullName evidence="2">Phage tail tip lysozyme</fullName>
    </submittedName>
</protein>
<proteinExistence type="predicted"/>
<dbReference type="EMBL" id="JALRMR010000001">
    <property type="protein sequence ID" value="MDT1972950.1"/>
    <property type="molecule type" value="Genomic_DNA"/>
</dbReference>
<gene>
    <name evidence="2" type="ORF">MX635_00910</name>
</gene>
<organism evidence="2 3">
    <name type="scientific">Carnobacterium divergens</name>
    <name type="common">Lactobacillus divergens</name>
    <dbReference type="NCBI Taxonomy" id="2748"/>
    <lineage>
        <taxon>Bacteria</taxon>
        <taxon>Bacillati</taxon>
        <taxon>Bacillota</taxon>
        <taxon>Bacilli</taxon>
        <taxon>Lactobacillales</taxon>
        <taxon>Carnobacteriaceae</taxon>
        <taxon>Carnobacterium</taxon>
    </lineage>
</organism>
<evidence type="ECO:0000313" key="3">
    <source>
        <dbReference type="Proteomes" id="UP001249945"/>
    </source>
</evidence>
<dbReference type="InterPro" id="IPR041219">
    <property type="entry name" value="Phage_lysozyme2"/>
</dbReference>
<accession>A0AAW8R5S7</accession>
<reference evidence="2" key="1">
    <citation type="submission" date="2022-04" db="EMBL/GenBank/DDBJ databases">
        <title>Draft genome sequences of lactic acid bacteria (LAB) strains involved in meat spoilage.</title>
        <authorList>
            <person name="Palevich N."/>
        </authorList>
    </citation>
    <scope>NUCLEOTIDE SEQUENCE</scope>
    <source>
        <strain evidence="2">9-14</strain>
    </source>
</reference>